<dbReference type="RefSeq" id="WP_336926922.1">
    <property type="nucleotide sequence ID" value="NZ_JBANRO010000010.1"/>
</dbReference>
<name>A0ABV7E6M4_9SPHN</name>
<evidence type="ECO:0000313" key="2">
    <source>
        <dbReference type="EMBL" id="MFC3098348.1"/>
    </source>
</evidence>
<gene>
    <name evidence="2" type="ORF">ACFODU_11150</name>
</gene>
<organism evidence="2 3">
    <name type="scientific">Alteraurantiacibacter palmitatis</name>
    <dbReference type="NCBI Taxonomy" id="2054628"/>
    <lineage>
        <taxon>Bacteria</taxon>
        <taxon>Pseudomonadati</taxon>
        <taxon>Pseudomonadota</taxon>
        <taxon>Alphaproteobacteria</taxon>
        <taxon>Sphingomonadales</taxon>
        <taxon>Erythrobacteraceae</taxon>
        <taxon>Alteraurantiacibacter</taxon>
    </lineage>
</organism>
<feature type="transmembrane region" description="Helical" evidence="1">
    <location>
        <begin position="116"/>
        <end position="135"/>
    </location>
</feature>
<evidence type="ECO:0000256" key="1">
    <source>
        <dbReference type="SAM" id="Phobius"/>
    </source>
</evidence>
<feature type="transmembrane region" description="Helical" evidence="1">
    <location>
        <begin position="7"/>
        <end position="29"/>
    </location>
</feature>
<accession>A0ABV7E6M4</accession>
<comment type="caution">
    <text evidence="2">The sequence shown here is derived from an EMBL/GenBank/DDBJ whole genome shotgun (WGS) entry which is preliminary data.</text>
</comment>
<evidence type="ECO:0008006" key="4">
    <source>
        <dbReference type="Google" id="ProtNLM"/>
    </source>
</evidence>
<evidence type="ECO:0000313" key="3">
    <source>
        <dbReference type="Proteomes" id="UP001595456"/>
    </source>
</evidence>
<sequence>MGSDKAPLVGALVLVLGVLTLGTGIYFLWLRPPLLPEDILFIGVAPEVLPPPLLDWLGIVFRTWGGFVAGFGALLMGIGTFMLTGRARWLYWATALGILAAFGRFLISNIVLRSDFLWFIAAIFLLAAAAAVLLASKGRR</sequence>
<reference evidence="3" key="1">
    <citation type="journal article" date="2019" name="Int. J. Syst. Evol. Microbiol.">
        <title>The Global Catalogue of Microorganisms (GCM) 10K type strain sequencing project: providing services to taxonomists for standard genome sequencing and annotation.</title>
        <authorList>
            <consortium name="The Broad Institute Genomics Platform"/>
            <consortium name="The Broad Institute Genome Sequencing Center for Infectious Disease"/>
            <person name="Wu L."/>
            <person name="Ma J."/>
        </authorList>
    </citation>
    <scope>NUCLEOTIDE SEQUENCE [LARGE SCALE GENOMIC DNA]</scope>
    <source>
        <strain evidence="3">KCTC 52607</strain>
    </source>
</reference>
<feature type="transmembrane region" description="Helical" evidence="1">
    <location>
        <begin position="89"/>
        <end position="110"/>
    </location>
</feature>
<keyword evidence="3" id="KW-1185">Reference proteome</keyword>
<dbReference type="Proteomes" id="UP001595456">
    <property type="component" value="Unassembled WGS sequence"/>
</dbReference>
<protein>
    <recommendedName>
        <fullName evidence="4">DUF4345 domain-containing protein</fullName>
    </recommendedName>
</protein>
<dbReference type="EMBL" id="JBHRST010000018">
    <property type="protein sequence ID" value="MFC3098348.1"/>
    <property type="molecule type" value="Genomic_DNA"/>
</dbReference>
<feature type="transmembrane region" description="Helical" evidence="1">
    <location>
        <begin position="56"/>
        <end position="77"/>
    </location>
</feature>
<keyword evidence="1" id="KW-0472">Membrane</keyword>
<proteinExistence type="predicted"/>
<keyword evidence="1" id="KW-0812">Transmembrane</keyword>
<keyword evidence="1" id="KW-1133">Transmembrane helix</keyword>